<dbReference type="RefSeq" id="WP_015209639.1">
    <property type="nucleotide sequence ID" value="NC_019757.1"/>
</dbReference>
<keyword evidence="4" id="KW-1185">Reference proteome</keyword>
<dbReference type="PANTHER" id="PTHR35401">
    <property type="entry name" value="COPG FAMILY HELIX-TURN-HELIX PROTEIN-RELATED-RELATED"/>
    <property type="match status" value="1"/>
</dbReference>
<name>K9X3Y1_9NOST</name>
<evidence type="ECO:0000256" key="1">
    <source>
        <dbReference type="ARBA" id="ARBA00022649"/>
    </source>
</evidence>
<evidence type="ECO:0000313" key="4">
    <source>
        <dbReference type="Proteomes" id="UP000010475"/>
    </source>
</evidence>
<dbReference type="InterPro" id="IPR010985">
    <property type="entry name" value="Ribbon_hlx_hlx"/>
</dbReference>
<dbReference type="PATRIC" id="fig|56107.3.peg.4718"/>
<proteinExistence type="inferred from homology"/>
<gene>
    <name evidence="3" type="ORF">Cylst_4303</name>
</gene>
<accession>K9X3Y1</accession>
<dbReference type="NCBIfam" id="NF041551">
    <property type="entry name" value="YlcI_YnfO_N"/>
    <property type="match status" value="1"/>
</dbReference>
<dbReference type="Gene3D" id="1.20.890.30">
    <property type="entry name" value="VCA0319-like"/>
    <property type="match status" value="1"/>
</dbReference>
<sequence>MSSTSSVNDARVTARISAQVKETLEQAAALSGATLNQFLVQAALKEAHKILEAERVINLSQQDADTVFSLIENPPEPNVALKAAAVKHQAFFRENH</sequence>
<dbReference type="Pfam" id="PF08681">
    <property type="entry name" value="TacA1"/>
    <property type="match status" value="1"/>
</dbReference>
<dbReference type="EMBL" id="CP003642">
    <property type="protein sequence ID" value="AFZ26397.1"/>
    <property type="molecule type" value="Genomic_DNA"/>
</dbReference>
<keyword evidence="1" id="KW-1277">Toxin-antitoxin system</keyword>
<dbReference type="Gene3D" id="1.10.1220.10">
    <property type="entry name" value="Met repressor-like"/>
    <property type="match status" value="1"/>
</dbReference>
<evidence type="ECO:0008006" key="5">
    <source>
        <dbReference type="Google" id="ProtNLM"/>
    </source>
</evidence>
<dbReference type="KEGG" id="csg:Cylst_4303"/>
<dbReference type="InterPro" id="IPR013321">
    <property type="entry name" value="Arc_rbn_hlx_hlx"/>
</dbReference>
<organism evidence="3 4">
    <name type="scientific">Cylindrospermum stagnale PCC 7417</name>
    <dbReference type="NCBI Taxonomy" id="56107"/>
    <lineage>
        <taxon>Bacteria</taxon>
        <taxon>Bacillati</taxon>
        <taxon>Cyanobacteriota</taxon>
        <taxon>Cyanophyceae</taxon>
        <taxon>Nostocales</taxon>
        <taxon>Nostocaceae</taxon>
        <taxon>Cylindrospermum</taxon>
    </lineage>
</organism>
<dbReference type="HOGENOM" id="CLU_152494_3_0_3"/>
<reference evidence="3 4" key="1">
    <citation type="submission" date="2012-06" db="EMBL/GenBank/DDBJ databases">
        <title>Finished chromosome of genome of Cylindrospermum stagnale PCC 7417.</title>
        <authorList>
            <consortium name="US DOE Joint Genome Institute"/>
            <person name="Gugger M."/>
            <person name="Coursin T."/>
            <person name="Rippka R."/>
            <person name="Tandeau De Marsac N."/>
            <person name="Huntemann M."/>
            <person name="Wei C.-L."/>
            <person name="Han J."/>
            <person name="Detter J.C."/>
            <person name="Han C."/>
            <person name="Tapia R."/>
            <person name="Chen A."/>
            <person name="Kyrpides N."/>
            <person name="Mavromatis K."/>
            <person name="Markowitz V."/>
            <person name="Szeto E."/>
            <person name="Ivanova N."/>
            <person name="Pagani I."/>
            <person name="Pati A."/>
            <person name="Goodwin L."/>
            <person name="Nordberg H.P."/>
            <person name="Cantor M.N."/>
            <person name="Hua S.X."/>
            <person name="Woyke T."/>
            <person name="Kerfeld C.A."/>
        </authorList>
    </citation>
    <scope>NUCLEOTIDE SEQUENCE [LARGE SCALE GENOMIC DNA]</scope>
    <source>
        <strain evidence="3 4">PCC 7417</strain>
    </source>
</reference>
<evidence type="ECO:0000313" key="3">
    <source>
        <dbReference type="EMBL" id="AFZ26397.1"/>
    </source>
</evidence>
<protein>
    <recommendedName>
        <fullName evidence="5">DUF1778 domain-containing protein</fullName>
    </recommendedName>
</protein>
<dbReference type="SUPFAM" id="SSF47598">
    <property type="entry name" value="Ribbon-helix-helix"/>
    <property type="match status" value="1"/>
</dbReference>
<dbReference type="PANTHER" id="PTHR35401:SF2">
    <property type="entry name" value="ABC-TYPE TRANSPORT SYSTEM"/>
    <property type="match status" value="1"/>
</dbReference>
<dbReference type="STRING" id="56107.Cylst_4303"/>
<comment type="similarity">
    <text evidence="2">Belongs to the TacA antitoxin family.</text>
</comment>
<dbReference type="GO" id="GO:0006355">
    <property type="term" value="P:regulation of DNA-templated transcription"/>
    <property type="evidence" value="ECO:0007669"/>
    <property type="project" value="InterPro"/>
</dbReference>
<dbReference type="OrthoDB" id="5297731at2"/>
<dbReference type="AlphaFoldDB" id="K9X3Y1"/>
<dbReference type="eggNOG" id="COG4453">
    <property type="taxonomic scope" value="Bacteria"/>
</dbReference>
<evidence type="ECO:0000256" key="2">
    <source>
        <dbReference type="ARBA" id="ARBA00049988"/>
    </source>
</evidence>
<dbReference type="InterPro" id="IPR014795">
    <property type="entry name" value="TacA_1-like"/>
</dbReference>
<dbReference type="Proteomes" id="UP000010475">
    <property type="component" value="Chromosome"/>
</dbReference>